<reference evidence="1" key="1">
    <citation type="submission" date="2021-05" db="EMBL/GenBank/DDBJ databases">
        <title>Comparative genomics of three Colletotrichum scovillei strains and genetic complementation revealed genes involved fungal growth and virulence on chili pepper.</title>
        <authorList>
            <person name="Hsieh D.-K."/>
            <person name="Chuang S.-C."/>
            <person name="Chen C.-Y."/>
            <person name="Chao Y.-T."/>
            <person name="Lu M.-Y.J."/>
            <person name="Lee M.-H."/>
            <person name="Shih M.-C."/>
        </authorList>
    </citation>
    <scope>NUCLEOTIDE SEQUENCE</scope>
    <source>
        <strain evidence="1">Coll-153</strain>
    </source>
</reference>
<dbReference type="AlphaFoldDB" id="A0A9P7R670"/>
<protein>
    <submittedName>
        <fullName evidence="1">Uncharacterized protein</fullName>
    </submittedName>
</protein>
<proteinExistence type="predicted"/>
<dbReference type="Proteomes" id="UP000699042">
    <property type="component" value="Unassembled WGS sequence"/>
</dbReference>
<name>A0A9P7R670_9PEZI</name>
<dbReference type="EMBL" id="JAESDN010000004">
    <property type="protein sequence ID" value="KAG7050937.1"/>
    <property type="molecule type" value="Genomic_DNA"/>
</dbReference>
<evidence type="ECO:0000313" key="1">
    <source>
        <dbReference type="EMBL" id="KAG7050937.1"/>
    </source>
</evidence>
<accession>A0A9P7R670</accession>
<sequence length="83" mass="9409">MSPFLRLREVTCFPAIGHNLNHQAPATCKKAQGRSGKNTIHSAQAPSIDDKYLSRDPIRPLSRFDVLVFARLFLSWLLARFTI</sequence>
<gene>
    <name evidence="1" type="ORF">JMJ77_001567</name>
</gene>
<keyword evidence="2" id="KW-1185">Reference proteome</keyword>
<organism evidence="1 2">
    <name type="scientific">Colletotrichum scovillei</name>
    <dbReference type="NCBI Taxonomy" id="1209932"/>
    <lineage>
        <taxon>Eukaryota</taxon>
        <taxon>Fungi</taxon>
        <taxon>Dikarya</taxon>
        <taxon>Ascomycota</taxon>
        <taxon>Pezizomycotina</taxon>
        <taxon>Sordariomycetes</taxon>
        <taxon>Hypocreomycetidae</taxon>
        <taxon>Glomerellales</taxon>
        <taxon>Glomerellaceae</taxon>
        <taxon>Colletotrichum</taxon>
        <taxon>Colletotrichum acutatum species complex</taxon>
    </lineage>
</organism>
<evidence type="ECO:0000313" key="2">
    <source>
        <dbReference type="Proteomes" id="UP000699042"/>
    </source>
</evidence>
<comment type="caution">
    <text evidence="1">The sequence shown here is derived from an EMBL/GenBank/DDBJ whole genome shotgun (WGS) entry which is preliminary data.</text>
</comment>